<reference evidence="1" key="1">
    <citation type="submission" date="2021-06" db="EMBL/GenBank/DDBJ databases">
        <authorList>
            <person name="Kallberg Y."/>
            <person name="Tangrot J."/>
            <person name="Rosling A."/>
        </authorList>
    </citation>
    <scope>NUCLEOTIDE SEQUENCE</scope>
    <source>
        <strain evidence="1">IN212</strain>
    </source>
</reference>
<dbReference type="Proteomes" id="UP000789396">
    <property type="component" value="Unassembled WGS sequence"/>
</dbReference>
<feature type="non-terminal residue" evidence="1">
    <location>
        <position position="1"/>
    </location>
</feature>
<protein>
    <submittedName>
        <fullName evidence="1">13779_t:CDS:1</fullName>
    </submittedName>
</protein>
<feature type="non-terminal residue" evidence="1">
    <location>
        <position position="48"/>
    </location>
</feature>
<dbReference type="AlphaFoldDB" id="A0A9N9JTM8"/>
<name>A0A9N9JTM8_9GLOM</name>
<accession>A0A9N9JTM8</accession>
<organism evidence="1 2">
    <name type="scientific">Racocetra fulgida</name>
    <dbReference type="NCBI Taxonomy" id="60492"/>
    <lineage>
        <taxon>Eukaryota</taxon>
        <taxon>Fungi</taxon>
        <taxon>Fungi incertae sedis</taxon>
        <taxon>Mucoromycota</taxon>
        <taxon>Glomeromycotina</taxon>
        <taxon>Glomeromycetes</taxon>
        <taxon>Diversisporales</taxon>
        <taxon>Gigasporaceae</taxon>
        <taxon>Racocetra</taxon>
    </lineage>
</organism>
<proteinExistence type="predicted"/>
<evidence type="ECO:0000313" key="2">
    <source>
        <dbReference type="Proteomes" id="UP000789396"/>
    </source>
</evidence>
<dbReference type="EMBL" id="CAJVPZ010065738">
    <property type="protein sequence ID" value="CAG8795546.1"/>
    <property type="molecule type" value="Genomic_DNA"/>
</dbReference>
<gene>
    <name evidence="1" type="ORF">RFULGI_LOCUS17192</name>
</gene>
<sequence>LSKTMKKKIKEQVTTTNLTNTSDTENANFDFFFKKKRFEEESLEVDVE</sequence>
<comment type="caution">
    <text evidence="1">The sequence shown here is derived from an EMBL/GenBank/DDBJ whole genome shotgun (WGS) entry which is preliminary data.</text>
</comment>
<keyword evidence="2" id="KW-1185">Reference proteome</keyword>
<evidence type="ECO:0000313" key="1">
    <source>
        <dbReference type="EMBL" id="CAG8795546.1"/>
    </source>
</evidence>